<dbReference type="PROSITE" id="PS50929">
    <property type="entry name" value="ABC_TM1F"/>
    <property type="match status" value="1"/>
</dbReference>
<keyword evidence="4 5" id="KW-0472">Membrane</keyword>
<keyword evidence="3 5" id="KW-1133">Transmembrane helix</keyword>
<proteinExistence type="predicted"/>
<comment type="subcellular location">
    <subcellularLocation>
        <location evidence="1">Cell membrane</location>
        <topology evidence="1">Multi-pass membrane protein</topology>
    </subcellularLocation>
</comment>
<keyword evidence="8" id="KW-1185">Reference proteome</keyword>
<feature type="transmembrane region" description="Helical" evidence="5">
    <location>
        <begin position="43"/>
        <end position="60"/>
    </location>
</feature>
<gene>
    <name evidence="7" type="ORF">JYK14_04405</name>
</gene>
<protein>
    <submittedName>
        <fullName evidence="7">Thiol reductant ABC exporter subunit CydC</fullName>
    </submittedName>
</protein>
<dbReference type="Proteomes" id="UP001523392">
    <property type="component" value="Unassembled WGS sequence"/>
</dbReference>
<evidence type="ECO:0000256" key="4">
    <source>
        <dbReference type="ARBA" id="ARBA00023136"/>
    </source>
</evidence>
<evidence type="ECO:0000313" key="8">
    <source>
        <dbReference type="Proteomes" id="UP001523392"/>
    </source>
</evidence>
<sequence length="176" mass="18160">MLSDLLRILRLWRHRAPWLLAGIAAAVLTTLLGLALLGLAGGRVTALAGGTALILALVALRPAARWGERMVTHAATFRALADLRVWFFRRLAERMPAGIGLNRSGDLLGRLVADVEALDRLYLAAIVPGAAVLAVVVVALALLGGTPLLAAAVALPLAVALALPLLLAPGAARAAT</sequence>
<evidence type="ECO:0000313" key="7">
    <source>
        <dbReference type="EMBL" id="MCO6415419.1"/>
    </source>
</evidence>
<dbReference type="Gene3D" id="1.20.1560.10">
    <property type="entry name" value="ABC transporter type 1, transmembrane domain"/>
    <property type="match status" value="1"/>
</dbReference>
<feature type="transmembrane region" description="Helical" evidence="5">
    <location>
        <begin position="121"/>
        <end position="142"/>
    </location>
</feature>
<feature type="transmembrane region" description="Helical" evidence="5">
    <location>
        <begin position="16"/>
        <end position="37"/>
    </location>
</feature>
<name>A0ABT1D0H6_9PROT</name>
<organism evidence="7 8">
    <name type="scientific">Siccirubricoccus soli</name>
    <dbReference type="NCBI Taxonomy" id="2899147"/>
    <lineage>
        <taxon>Bacteria</taxon>
        <taxon>Pseudomonadati</taxon>
        <taxon>Pseudomonadota</taxon>
        <taxon>Alphaproteobacteria</taxon>
        <taxon>Acetobacterales</taxon>
        <taxon>Roseomonadaceae</taxon>
        <taxon>Siccirubricoccus</taxon>
    </lineage>
</organism>
<dbReference type="InterPro" id="IPR011527">
    <property type="entry name" value="ABC1_TM_dom"/>
</dbReference>
<feature type="domain" description="ABC transmembrane type-1" evidence="6">
    <location>
        <begin position="19"/>
        <end position="176"/>
    </location>
</feature>
<evidence type="ECO:0000259" key="6">
    <source>
        <dbReference type="PROSITE" id="PS50929"/>
    </source>
</evidence>
<comment type="caution">
    <text evidence="7">The sequence shown here is derived from an EMBL/GenBank/DDBJ whole genome shotgun (WGS) entry which is preliminary data.</text>
</comment>
<feature type="non-terminal residue" evidence="7">
    <location>
        <position position="176"/>
    </location>
</feature>
<accession>A0ABT1D0H6</accession>
<dbReference type="SUPFAM" id="SSF90123">
    <property type="entry name" value="ABC transporter transmembrane region"/>
    <property type="match status" value="1"/>
</dbReference>
<dbReference type="InterPro" id="IPR036640">
    <property type="entry name" value="ABC1_TM_sf"/>
</dbReference>
<keyword evidence="2 5" id="KW-0812">Transmembrane</keyword>
<feature type="transmembrane region" description="Helical" evidence="5">
    <location>
        <begin position="148"/>
        <end position="168"/>
    </location>
</feature>
<evidence type="ECO:0000256" key="3">
    <source>
        <dbReference type="ARBA" id="ARBA00022989"/>
    </source>
</evidence>
<evidence type="ECO:0000256" key="1">
    <source>
        <dbReference type="ARBA" id="ARBA00004651"/>
    </source>
</evidence>
<evidence type="ECO:0000256" key="2">
    <source>
        <dbReference type="ARBA" id="ARBA00022692"/>
    </source>
</evidence>
<dbReference type="EMBL" id="JAFIRR010000025">
    <property type="protein sequence ID" value="MCO6415419.1"/>
    <property type="molecule type" value="Genomic_DNA"/>
</dbReference>
<reference evidence="7 8" key="1">
    <citation type="submission" date="2021-12" db="EMBL/GenBank/DDBJ databases">
        <title>Siccirubricoccus leaddurans sp. nov., a high concentration Zn2+ tolerance bacterium.</title>
        <authorList>
            <person name="Cao Y."/>
        </authorList>
    </citation>
    <scope>NUCLEOTIDE SEQUENCE [LARGE SCALE GENOMIC DNA]</scope>
    <source>
        <strain evidence="7 8">KC 17139</strain>
    </source>
</reference>
<evidence type="ECO:0000256" key="5">
    <source>
        <dbReference type="SAM" id="Phobius"/>
    </source>
</evidence>